<organism evidence="5 6">
    <name type="scientific">Luteimonas salinisoli</name>
    <dbReference type="NCBI Taxonomy" id="2752307"/>
    <lineage>
        <taxon>Bacteria</taxon>
        <taxon>Pseudomonadati</taxon>
        <taxon>Pseudomonadota</taxon>
        <taxon>Gammaproteobacteria</taxon>
        <taxon>Lysobacterales</taxon>
        <taxon>Lysobacteraceae</taxon>
        <taxon>Luteimonas</taxon>
    </lineage>
</organism>
<dbReference type="Pfam" id="PF00005">
    <property type="entry name" value="ABC_tran"/>
    <property type="match status" value="1"/>
</dbReference>
<dbReference type="EMBL" id="JACCKA010000093">
    <property type="protein sequence ID" value="NZA28433.1"/>
    <property type="molecule type" value="Genomic_DNA"/>
</dbReference>
<keyword evidence="6" id="KW-1185">Reference proteome</keyword>
<dbReference type="GO" id="GO:0005524">
    <property type="term" value="F:ATP binding"/>
    <property type="evidence" value="ECO:0007669"/>
    <property type="project" value="UniProtKB-KW"/>
</dbReference>
<dbReference type="Proteomes" id="UP000578091">
    <property type="component" value="Unassembled WGS sequence"/>
</dbReference>
<dbReference type="InterPro" id="IPR027417">
    <property type="entry name" value="P-loop_NTPase"/>
</dbReference>
<dbReference type="PROSITE" id="PS00211">
    <property type="entry name" value="ABC_TRANSPORTER_1"/>
    <property type="match status" value="1"/>
</dbReference>
<dbReference type="GO" id="GO:0008643">
    <property type="term" value="P:carbohydrate transport"/>
    <property type="evidence" value="ECO:0007669"/>
    <property type="project" value="InterPro"/>
</dbReference>
<dbReference type="Pfam" id="PF17912">
    <property type="entry name" value="OB_MalK"/>
    <property type="match status" value="1"/>
</dbReference>
<dbReference type="PANTHER" id="PTHR43875">
    <property type="entry name" value="MALTODEXTRIN IMPORT ATP-BINDING PROTEIN MSMX"/>
    <property type="match status" value="1"/>
</dbReference>
<dbReference type="CDD" id="cd03301">
    <property type="entry name" value="ABC_MalK_N"/>
    <property type="match status" value="1"/>
</dbReference>
<dbReference type="SUPFAM" id="SSF50331">
    <property type="entry name" value="MOP-like"/>
    <property type="match status" value="1"/>
</dbReference>
<dbReference type="GO" id="GO:0140359">
    <property type="term" value="F:ABC-type transporter activity"/>
    <property type="evidence" value="ECO:0007669"/>
    <property type="project" value="InterPro"/>
</dbReference>
<dbReference type="AlphaFoldDB" id="A0A853JGA2"/>
<dbReference type="InterPro" id="IPR008995">
    <property type="entry name" value="Mo/tungstate-bd_C_term_dom"/>
</dbReference>
<keyword evidence="3 5" id="KW-0067">ATP-binding</keyword>
<dbReference type="InterPro" id="IPR003593">
    <property type="entry name" value="AAA+_ATPase"/>
</dbReference>
<name>A0A853JGA2_9GAMM</name>
<sequence length="369" mass="40093">MAAVQLERVRKVYPDGFVAVEEASFEVADGELLVLVGPSGCGKSTLLRMIAGLEAVSAGTLRIGERVVNDMAPKDRDIAMVFQSYALYPHMTVAENLAFGLKLRGHDRATVAARVDDAARLLELEALLQRRPAALSGGQRQRVALGRALVRQPQVFLLDEPLSNLDAKLRMSMRVEIARLHRRLGATMVYVTHDQIEAMTLGQRIVVLDRGRIQQIDAPMALYERPANLFVATFLGSPAMNVLRGTLVREDGPALRLDEGARLPLPAGDVPEARFGTRVDLGIRPEHLLRGGDGEADATEGHVEVFAPAVDVVEPVGNEVFVNMTLGTHALVARLPPGELPEPGTALPLRAARGRLHFFDPESGRRLDG</sequence>
<reference evidence="5 6" key="1">
    <citation type="submission" date="2020-07" db="EMBL/GenBank/DDBJ databases">
        <title>Luteimonas sp. SJ-92.</title>
        <authorList>
            <person name="Huang X.-X."/>
            <person name="Xu L."/>
            <person name="Sun J.-Q."/>
        </authorList>
    </citation>
    <scope>NUCLEOTIDE SEQUENCE [LARGE SCALE GENOMIC DNA]</scope>
    <source>
        <strain evidence="5 6">SJ-92</strain>
    </source>
</reference>
<dbReference type="GO" id="GO:0055052">
    <property type="term" value="C:ATP-binding cassette (ABC) transporter complex, substrate-binding subunit-containing"/>
    <property type="evidence" value="ECO:0007669"/>
    <property type="project" value="TreeGrafter"/>
</dbReference>
<evidence type="ECO:0000256" key="1">
    <source>
        <dbReference type="ARBA" id="ARBA00022448"/>
    </source>
</evidence>
<feature type="domain" description="ABC transporter" evidence="4">
    <location>
        <begin position="4"/>
        <end position="235"/>
    </location>
</feature>
<dbReference type="InterPro" id="IPR015855">
    <property type="entry name" value="ABC_transpr_MalK-like"/>
</dbReference>
<dbReference type="RefSeq" id="WP_180680197.1">
    <property type="nucleotide sequence ID" value="NZ_JACCKA010000093.1"/>
</dbReference>
<evidence type="ECO:0000256" key="2">
    <source>
        <dbReference type="ARBA" id="ARBA00022741"/>
    </source>
</evidence>
<dbReference type="SUPFAM" id="SSF52540">
    <property type="entry name" value="P-loop containing nucleoside triphosphate hydrolases"/>
    <property type="match status" value="1"/>
</dbReference>
<dbReference type="Gene3D" id="3.40.50.300">
    <property type="entry name" value="P-loop containing nucleotide triphosphate hydrolases"/>
    <property type="match status" value="1"/>
</dbReference>
<dbReference type="Gene3D" id="2.40.50.140">
    <property type="entry name" value="Nucleic acid-binding proteins"/>
    <property type="match status" value="1"/>
</dbReference>
<gene>
    <name evidence="5" type="primary">ugpC</name>
    <name evidence="5" type="ORF">H0E84_18825</name>
</gene>
<evidence type="ECO:0000259" key="4">
    <source>
        <dbReference type="PROSITE" id="PS50893"/>
    </source>
</evidence>
<evidence type="ECO:0000313" key="5">
    <source>
        <dbReference type="EMBL" id="NZA28433.1"/>
    </source>
</evidence>
<dbReference type="NCBIfam" id="NF008653">
    <property type="entry name" value="PRK11650.1"/>
    <property type="match status" value="1"/>
</dbReference>
<dbReference type="InterPro" id="IPR012340">
    <property type="entry name" value="NA-bd_OB-fold"/>
</dbReference>
<dbReference type="InterPro" id="IPR003439">
    <property type="entry name" value="ABC_transporter-like_ATP-bd"/>
</dbReference>
<dbReference type="InterPro" id="IPR040582">
    <property type="entry name" value="OB_MalK-like"/>
</dbReference>
<dbReference type="GO" id="GO:0016887">
    <property type="term" value="F:ATP hydrolysis activity"/>
    <property type="evidence" value="ECO:0007669"/>
    <property type="project" value="InterPro"/>
</dbReference>
<dbReference type="Gene3D" id="2.40.50.100">
    <property type="match status" value="1"/>
</dbReference>
<dbReference type="PANTHER" id="PTHR43875:SF1">
    <property type="entry name" value="OSMOPROTECTIVE COMPOUNDS UPTAKE ATP-BINDING PROTEIN GGTA"/>
    <property type="match status" value="1"/>
</dbReference>
<dbReference type="InterPro" id="IPR017871">
    <property type="entry name" value="ABC_transporter-like_CS"/>
</dbReference>
<keyword evidence="2" id="KW-0547">Nucleotide-binding</keyword>
<dbReference type="FunFam" id="3.40.50.300:FF:002210">
    <property type="entry name" value="Sugar ABC transporter ATP-binding protein"/>
    <property type="match status" value="1"/>
</dbReference>
<evidence type="ECO:0000313" key="6">
    <source>
        <dbReference type="Proteomes" id="UP000578091"/>
    </source>
</evidence>
<dbReference type="SMART" id="SM00382">
    <property type="entry name" value="AAA"/>
    <property type="match status" value="1"/>
</dbReference>
<protein>
    <submittedName>
        <fullName evidence="5">sn-glycerol-3-phosphate ABC transporter ATP-binding protein UgpC</fullName>
    </submittedName>
</protein>
<comment type="caution">
    <text evidence="5">The sequence shown here is derived from an EMBL/GenBank/DDBJ whole genome shotgun (WGS) entry which is preliminary data.</text>
</comment>
<evidence type="ECO:0000256" key="3">
    <source>
        <dbReference type="ARBA" id="ARBA00022840"/>
    </source>
</evidence>
<proteinExistence type="predicted"/>
<accession>A0A853JGA2</accession>
<dbReference type="InterPro" id="IPR047641">
    <property type="entry name" value="ABC_transpr_MalK/UgpC-like"/>
</dbReference>
<keyword evidence="1" id="KW-0813">Transport</keyword>
<dbReference type="PROSITE" id="PS50893">
    <property type="entry name" value="ABC_TRANSPORTER_2"/>
    <property type="match status" value="1"/>
</dbReference>